<name>A0ABT6KZU8_9MYCO</name>
<gene>
    <name evidence="2" type="ORF">M2272_002871</name>
</gene>
<evidence type="ECO:0000259" key="1">
    <source>
        <dbReference type="Pfam" id="PF00535"/>
    </source>
</evidence>
<evidence type="ECO:0000313" key="2">
    <source>
        <dbReference type="EMBL" id="MDH6196228.1"/>
    </source>
</evidence>
<dbReference type="PANTHER" id="PTHR43179:SF7">
    <property type="entry name" value="RHAMNOSYLTRANSFERASE WBBL"/>
    <property type="match status" value="1"/>
</dbReference>
<protein>
    <submittedName>
        <fullName evidence="2">N-acetylglucosaminyl-diphospho-decaprenol L-rhamnosyltransferase</fullName>
        <ecNumber evidence="2">2.4.1.289</ecNumber>
    </submittedName>
</protein>
<proteinExistence type="predicted"/>
<dbReference type="Gene3D" id="3.90.550.10">
    <property type="entry name" value="Spore Coat Polysaccharide Biosynthesis Protein SpsA, Chain A"/>
    <property type="match status" value="1"/>
</dbReference>
<dbReference type="EMBL" id="JARXVE010000004">
    <property type="protein sequence ID" value="MDH6196228.1"/>
    <property type="molecule type" value="Genomic_DNA"/>
</dbReference>
<dbReference type="GO" id="GO:0102096">
    <property type="term" value="F:decaprenyl-N-acetyl-alpha-D-glucosaminyl-pyrophosphate:dTDP-alpha-L-rhamnose rhamnosyltransferase activity"/>
    <property type="evidence" value="ECO:0007669"/>
    <property type="project" value="UniProtKB-EC"/>
</dbReference>
<feature type="domain" description="Glycosyltransferase 2-like" evidence="1">
    <location>
        <begin position="10"/>
        <end position="137"/>
    </location>
</feature>
<evidence type="ECO:0000313" key="3">
    <source>
        <dbReference type="Proteomes" id="UP001160130"/>
    </source>
</evidence>
<comment type="caution">
    <text evidence="2">The sequence shown here is derived from an EMBL/GenBank/DDBJ whole genome shotgun (WGS) entry which is preliminary data.</text>
</comment>
<dbReference type="RefSeq" id="WP_280832860.1">
    <property type="nucleotide sequence ID" value="NZ_JARXVE010000004.1"/>
</dbReference>
<dbReference type="SUPFAM" id="SSF53448">
    <property type="entry name" value="Nucleotide-diphospho-sugar transferases"/>
    <property type="match status" value="1"/>
</dbReference>
<dbReference type="Pfam" id="PF00535">
    <property type="entry name" value="Glycos_transf_2"/>
    <property type="match status" value="1"/>
</dbReference>
<keyword evidence="2" id="KW-0808">Transferase</keyword>
<organism evidence="2 3">
    <name type="scientific">Mycolicibacterium frederiksbergense</name>
    <dbReference type="NCBI Taxonomy" id="117567"/>
    <lineage>
        <taxon>Bacteria</taxon>
        <taxon>Bacillati</taxon>
        <taxon>Actinomycetota</taxon>
        <taxon>Actinomycetes</taxon>
        <taxon>Mycobacteriales</taxon>
        <taxon>Mycobacteriaceae</taxon>
        <taxon>Mycolicibacterium</taxon>
    </lineage>
</organism>
<dbReference type="InterPro" id="IPR001173">
    <property type="entry name" value="Glyco_trans_2-like"/>
</dbReference>
<keyword evidence="3" id="KW-1185">Reference proteome</keyword>
<dbReference type="InterPro" id="IPR029044">
    <property type="entry name" value="Nucleotide-diphossugar_trans"/>
</dbReference>
<sequence>MTRPIRVAAVIVTYNSADVLGDCLCSLAEQGMPMAAVVVADNASTDKTCNIAEDFAALPVRVVELGRNAGYAAGVNAGIAALDLSCLDAVLVLNADCQVLPGALAILASALHQSGDGIMVPRLVLPDGSTQLTLRRRPTVGRAMVEALLPGDLADRVGLLGEVVTDPQVYKRAGVTAWATGAAMLFSVSALREIGPWDESFLLYSEETEYCLRAADKGWRTWYEPSAVFQHIGGESNTHPTLASLMTVNKVVLFRRRHNRLHSAAYFAVITIGECIRAAVGRSTARASIAALLRPSRMPEVRAEIIRGLPEPAT</sequence>
<dbReference type="Proteomes" id="UP001160130">
    <property type="component" value="Unassembled WGS sequence"/>
</dbReference>
<dbReference type="PANTHER" id="PTHR43179">
    <property type="entry name" value="RHAMNOSYLTRANSFERASE WBBL"/>
    <property type="match status" value="1"/>
</dbReference>
<dbReference type="EC" id="2.4.1.289" evidence="2"/>
<accession>A0ABT6KZU8</accession>
<reference evidence="2 3" key="1">
    <citation type="submission" date="2023-04" db="EMBL/GenBank/DDBJ databases">
        <title>Forest soil microbial communities from Buena Vista Peninsula, Colon Province, Panama.</title>
        <authorList>
            <person name="Bouskill N."/>
        </authorList>
    </citation>
    <scope>NUCLEOTIDE SEQUENCE [LARGE SCALE GENOMIC DNA]</scope>
    <source>
        <strain evidence="2 3">AC80</strain>
    </source>
</reference>
<keyword evidence="2" id="KW-0328">Glycosyltransferase</keyword>